<keyword evidence="2 6" id="KW-0812">Transmembrane</keyword>
<feature type="transmembrane region" description="Helical" evidence="6">
    <location>
        <begin position="173"/>
        <end position="191"/>
    </location>
</feature>
<comment type="caution">
    <text evidence="8">The sequence shown here is derived from an EMBL/GenBank/DDBJ whole genome shotgun (WGS) entry which is preliminary data.</text>
</comment>
<dbReference type="AlphaFoldDB" id="A0A562V9R7"/>
<protein>
    <recommendedName>
        <fullName evidence="6">Transport permease protein</fullName>
    </recommendedName>
</protein>
<dbReference type="GO" id="GO:0043190">
    <property type="term" value="C:ATP-binding cassette (ABC) transporter complex"/>
    <property type="evidence" value="ECO:0007669"/>
    <property type="project" value="InterPro"/>
</dbReference>
<evidence type="ECO:0000256" key="6">
    <source>
        <dbReference type="RuleBase" id="RU361157"/>
    </source>
</evidence>
<reference evidence="8 9" key="1">
    <citation type="journal article" date="2013" name="Stand. Genomic Sci.">
        <title>Genomic Encyclopedia of Type Strains, Phase I: The one thousand microbial genomes (KMG-I) project.</title>
        <authorList>
            <person name="Kyrpides N.C."/>
            <person name="Woyke T."/>
            <person name="Eisen J.A."/>
            <person name="Garrity G."/>
            <person name="Lilburn T.G."/>
            <person name="Beck B.J."/>
            <person name="Whitman W.B."/>
            <person name="Hugenholtz P."/>
            <person name="Klenk H.P."/>
        </authorList>
    </citation>
    <scope>NUCLEOTIDE SEQUENCE [LARGE SCALE GENOMIC DNA]</scope>
    <source>
        <strain evidence="8 9">DSM 45044</strain>
    </source>
</reference>
<feature type="domain" description="ABC transmembrane type-2" evidence="7">
    <location>
        <begin position="20"/>
        <end position="244"/>
    </location>
</feature>
<dbReference type="PIRSF" id="PIRSF006648">
    <property type="entry name" value="DrrB"/>
    <property type="match status" value="1"/>
</dbReference>
<evidence type="ECO:0000256" key="2">
    <source>
        <dbReference type="ARBA" id="ARBA00022692"/>
    </source>
</evidence>
<accession>A0A562V9R7</accession>
<keyword evidence="6" id="KW-0813">Transport</keyword>
<evidence type="ECO:0000313" key="8">
    <source>
        <dbReference type="EMBL" id="TWJ14624.1"/>
    </source>
</evidence>
<comment type="similarity">
    <text evidence="6">Belongs to the ABC-2 integral membrane protein family.</text>
</comment>
<evidence type="ECO:0000256" key="4">
    <source>
        <dbReference type="ARBA" id="ARBA00023136"/>
    </source>
</evidence>
<evidence type="ECO:0000256" key="3">
    <source>
        <dbReference type="ARBA" id="ARBA00022989"/>
    </source>
</evidence>
<dbReference type="OrthoDB" id="3217868at2"/>
<name>A0A562V9R7_9ACTN</name>
<feature type="transmembrane region" description="Helical" evidence="6">
    <location>
        <begin position="100"/>
        <end position="126"/>
    </location>
</feature>
<feature type="transmembrane region" description="Helical" evidence="6">
    <location>
        <begin position="21"/>
        <end position="42"/>
    </location>
</feature>
<feature type="transmembrane region" description="Helical" evidence="6">
    <location>
        <begin position="221"/>
        <end position="241"/>
    </location>
</feature>
<dbReference type="InterPro" id="IPR052902">
    <property type="entry name" value="ABC-2_transporter"/>
</dbReference>
<dbReference type="Proteomes" id="UP000321617">
    <property type="component" value="Unassembled WGS sequence"/>
</dbReference>
<feature type="transmembrane region" description="Helical" evidence="6">
    <location>
        <begin position="54"/>
        <end position="79"/>
    </location>
</feature>
<dbReference type="EMBL" id="VLLL01000005">
    <property type="protein sequence ID" value="TWJ14624.1"/>
    <property type="molecule type" value="Genomic_DNA"/>
</dbReference>
<dbReference type="PROSITE" id="PS51012">
    <property type="entry name" value="ABC_TM2"/>
    <property type="match status" value="1"/>
</dbReference>
<dbReference type="PANTHER" id="PTHR43027:SF2">
    <property type="entry name" value="TRANSPORT PERMEASE PROTEIN"/>
    <property type="match status" value="1"/>
</dbReference>
<keyword evidence="5" id="KW-0046">Antibiotic resistance</keyword>
<keyword evidence="4 6" id="KW-0472">Membrane</keyword>
<evidence type="ECO:0000256" key="5">
    <source>
        <dbReference type="ARBA" id="ARBA00023251"/>
    </source>
</evidence>
<sequence length="244" mass="25992">MSTFLKITAVEARLFCRDRAALILSLVLPVAILVVLGAIPMLRTPDENFGGMRFIDYFVPSLLVISIAMLGLSTLPSIITTYRERGVLRRMSATPVHPAMLLGAQLVVNIAAALASALLLMGVGAIGFDIAMPRHIGGFVLTFLLGITAVFAIGLIVAATAKTTRSANGLSSVLFMVTMFLSGVYLPRFMLPDAVNRIGDFTPPGVQGLLDTWNGQAPEPLPLVVMAVVALGALALSARLFRWE</sequence>
<proteinExistence type="inferred from homology"/>
<keyword evidence="6" id="KW-1003">Cell membrane</keyword>
<dbReference type="InterPro" id="IPR013525">
    <property type="entry name" value="ABC2_TM"/>
</dbReference>
<evidence type="ECO:0000313" key="9">
    <source>
        <dbReference type="Proteomes" id="UP000321617"/>
    </source>
</evidence>
<evidence type="ECO:0000259" key="7">
    <source>
        <dbReference type="PROSITE" id="PS51012"/>
    </source>
</evidence>
<dbReference type="InterPro" id="IPR000412">
    <property type="entry name" value="ABC_2_transport"/>
</dbReference>
<evidence type="ECO:0000256" key="1">
    <source>
        <dbReference type="ARBA" id="ARBA00004141"/>
    </source>
</evidence>
<gene>
    <name evidence="8" type="ORF">LX16_0309</name>
</gene>
<dbReference type="RefSeq" id="WP_147131952.1">
    <property type="nucleotide sequence ID" value="NZ_BAABIJ010000001.1"/>
</dbReference>
<dbReference type="InterPro" id="IPR047817">
    <property type="entry name" value="ABC2_TM_bact-type"/>
</dbReference>
<comment type="subcellular location">
    <subcellularLocation>
        <location evidence="6">Cell membrane</location>
        <topology evidence="6">Multi-pass membrane protein</topology>
    </subcellularLocation>
    <subcellularLocation>
        <location evidence="1">Membrane</location>
        <topology evidence="1">Multi-pass membrane protein</topology>
    </subcellularLocation>
</comment>
<dbReference type="GO" id="GO:0046677">
    <property type="term" value="P:response to antibiotic"/>
    <property type="evidence" value="ECO:0007669"/>
    <property type="project" value="UniProtKB-KW"/>
</dbReference>
<keyword evidence="3 6" id="KW-1133">Transmembrane helix</keyword>
<feature type="transmembrane region" description="Helical" evidence="6">
    <location>
        <begin position="138"/>
        <end position="161"/>
    </location>
</feature>
<dbReference type="PANTHER" id="PTHR43027">
    <property type="entry name" value="DOXORUBICIN RESISTANCE ABC TRANSPORTER PERMEASE PROTEIN DRRC-RELATED"/>
    <property type="match status" value="1"/>
</dbReference>
<keyword evidence="9" id="KW-1185">Reference proteome</keyword>
<dbReference type="GO" id="GO:0140359">
    <property type="term" value="F:ABC-type transporter activity"/>
    <property type="evidence" value="ECO:0007669"/>
    <property type="project" value="InterPro"/>
</dbReference>
<organism evidence="8 9">
    <name type="scientific">Stackebrandtia albiflava</name>
    <dbReference type="NCBI Taxonomy" id="406432"/>
    <lineage>
        <taxon>Bacteria</taxon>
        <taxon>Bacillati</taxon>
        <taxon>Actinomycetota</taxon>
        <taxon>Actinomycetes</taxon>
        <taxon>Glycomycetales</taxon>
        <taxon>Glycomycetaceae</taxon>
        <taxon>Stackebrandtia</taxon>
    </lineage>
</organism>
<dbReference type="Pfam" id="PF01061">
    <property type="entry name" value="ABC2_membrane"/>
    <property type="match status" value="1"/>
</dbReference>